<evidence type="ECO:0000256" key="5">
    <source>
        <dbReference type="ARBA" id="ARBA00022741"/>
    </source>
</evidence>
<comment type="function">
    <text evidence="9">Catalyzes the phosphorylation of the position 2 hydroxy group of 4-diphosphocytidyl-2C-methyl-D-erythritol.</text>
</comment>
<dbReference type="Gene3D" id="3.30.70.890">
    <property type="entry name" value="GHMP kinase, C-terminal domain"/>
    <property type="match status" value="1"/>
</dbReference>
<evidence type="ECO:0000256" key="2">
    <source>
        <dbReference type="ARBA" id="ARBA00012052"/>
    </source>
</evidence>
<name>A0A9J6ZP84_9BACT</name>
<organism evidence="12 13">
    <name type="scientific">Xiashengella succiniciproducens</name>
    <dbReference type="NCBI Taxonomy" id="2949635"/>
    <lineage>
        <taxon>Bacteria</taxon>
        <taxon>Pseudomonadati</taxon>
        <taxon>Bacteroidota</taxon>
        <taxon>Bacteroidia</taxon>
        <taxon>Marinilabiliales</taxon>
        <taxon>Marinilabiliaceae</taxon>
        <taxon>Xiashengella</taxon>
    </lineage>
</organism>
<gene>
    <name evidence="9 12" type="primary">ispE</name>
    <name evidence="12" type="ORF">M9189_10755</name>
</gene>
<dbReference type="GO" id="GO:0019288">
    <property type="term" value="P:isopentenyl diphosphate biosynthetic process, methylerythritol 4-phosphate pathway"/>
    <property type="evidence" value="ECO:0007669"/>
    <property type="project" value="UniProtKB-UniRule"/>
</dbReference>
<dbReference type="Pfam" id="PF00288">
    <property type="entry name" value="GHMP_kinases_N"/>
    <property type="match status" value="1"/>
</dbReference>
<evidence type="ECO:0000256" key="1">
    <source>
        <dbReference type="ARBA" id="ARBA00009684"/>
    </source>
</evidence>
<dbReference type="InterPro" id="IPR013750">
    <property type="entry name" value="GHMP_kinase_C_dom"/>
</dbReference>
<dbReference type="InterPro" id="IPR006204">
    <property type="entry name" value="GHMP_kinase_N_dom"/>
</dbReference>
<dbReference type="Proteomes" id="UP001056426">
    <property type="component" value="Chromosome"/>
</dbReference>
<comment type="pathway">
    <text evidence="9">Isoprenoid biosynthesis; isopentenyl diphosphate biosynthesis via DXP pathway; isopentenyl diphosphate from 1-deoxy-D-xylulose 5-phosphate: step 3/6.</text>
</comment>
<protein>
    <recommendedName>
        <fullName evidence="3 9">4-diphosphocytidyl-2-C-methyl-D-erythritol kinase</fullName>
        <shortName evidence="9">CMK</shortName>
        <ecNumber evidence="2 9">2.7.1.148</ecNumber>
    </recommendedName>
    <alternativeName>
        <fullName evidence="8 9">4-(cytidine-5'-diphospho)-2-C-methyl-D-erythritol kinase</fullName>
    </alternativeName>
</protein>
<keyword evidence="6 9" id="KW-0418">Kinase</keyword>
<dbReference type="SUPFAM" id="SSF55060">
    <property type="entry name" value="GHMP Kinase, C-terminal domain"/>
    <property type="match status" value="1"/>
</dbReference>
<dbReference type="RefSeq" id="WP_250723142.1">
    <property type="nucleotide sequence ID" value="NZ_CP098400.1"/>
</dbReference>
<reference evidence="12" key="2">
    <citation type="submission" date="2022-06" db="EMBL/GenBank/DDBJ databases">
        <title>Xiashengella guii gen. nov. sp. nov., a bacterium isolated form anaerobic digestion tank.</title>
        <authorList>
            <person name="Huang H."/>
        </authorList>
    </citation>
    <scope>NUCLEOTIDE SEQUENCE</scope>
    <source>
        <strain evidence="12">Ai-910</strain>
    </source>
</reference>
<evidence type="ECO:0000256" key="7">
    <source>
        <dbReference type="ARBA" id="ARBA00022840"/>
    </source>
</evidence>
<dbReference type="PANTHER" id="PTHR43527">
    <property type="entry name" value="4-DIPHOSPHOCYTIDYL-2-C-METHYL-D-ERYTHRITOL KINASE, CHLOROPLASTIC"/>
    <property type="match status" value="1"/>
</dbReference>
<dbReference type="InterPro" id="IPR014721">
    <property type="entry name" value="Ribsml_uS5_D2-typ_fold_subgr"/>
</dbReference>
<proteinExistence type="inferred from homology"/>
<keyword evidence="5 9" id="KW-0547">Nucleotide-binding</keyword>
<sequence>MISFPNAKINIGLFVCSRRPDGYHNIQTLFFPVKGLFDSLEIVENDSKEDEFSTSGLIIEGIPTDNLIIKALRLMREYVAVPPLKIHLHKLIPSGAGLGGGSADAAFMLKLLNDKFSLGLSKEKLEAMAAKLGADCPVFIENKPVLAGGIGNEFQPADINLSGYTLQIVVPPIHVSTAKAYSQIKPALPSENLGTLVKHPVQEWWHLIANDFEIPVFGGHPEIKKIKETMYDNGAVYASMSGSGSAVFGLFKSKPDKPWTSTYFVHTEEI</sequence>
<accession>A0A9J6ZP84</accession>
<evidence type="ECO:0000259" key="11">
    <source>
        <dbReference type="Pfam" id="PF08544"/>
    </source>
</evidence>
<dbReference type="PANTHER" id="PTHR43527:SF2">
    <property type="entry name" value="4-DIPHOSPHOCYTIDYL-2-C-METHYL-D-ERYTHRITOL KINASE, CHLOROPLASTIC"/>
    <property type="match status" value="1"/>
</dbReference>
<comment type="catalytic activity">
    <reaction evidence="9">
        <text>4-CDP-2-C-methyl-D-erythritol + ATP = 4-CDP-2-C-methyl-D-erythritol 2-phosphate + ADP + H(+)</text>
        <dbReference type="Rhea" id="RHEA:18437"/>
        <dbReference type="ChEBI" id="CHEBI:15378"/>
        <dbReference type="ChEBI" id="CHEBI:30616"/>
        <dbReference type="ChEBI" id="CHEBI:57823"/>
        <dbReference type="ChEBI" id="CHEBI:57919"/>
        <dbReference type="ChEBI" id="CHEBI:456216"/>
        <dbReference type="EC" id="2.7.1.148"/>
    </reaction>
</comment>
<evidence type="ECO:0000256" key="3">
    <source>
        <dbReference type="ARBA" id="ARBA00017473"/>
    </source>
</evidence>
<evidence type="ECO:0000313" key="12">
    <source>
        <dbReference type="EMBL" id="URW79334.1"/>
    </source>
</evidence>
<evidence type="ECO:0000256" key="6">
    <source>
        <dbReference type="ARBA" id="ARBA00022777"/>
    </source>
</evidence>
<dbReference type="GO" id="GO:0005524">
    <property type="term" value="F:ATP binding"/>
    <property type="evidence" value="ECO:0007669"/>
    <property type="project" value="UniProtKB-UniRule"/>
</dbReference>
<feature type="domain" description="GHMP kinase C-terminal" evidence="11">
    <location>
        <begin position="213"/>
        <end position="256"/>
    </location>
</feature>
<evidence type="ECO:0000313" key="13">
    <source>
        <dbReference type="Proteomes" id="UP001056426"/>
    </source>
</evidence>
<dbReference type="KEGG" id="alkq:M9189_10755"/>
<feature type="domain" description="GHMP kinase N-terminal" evidence="10">
    <location>
        <begin position="66"/>
        <end position="139"/>
    </location>
</feature>
<dbReference type="Pfam" id="PF08544">
    <property type="entry name" value="GHMP_kinases_C"/>
    <property type="match status" value="1"/>
</dbReference>
<evidence type="ECO:0000259" key="10">
    <source>
        <dbReference type="Pfam" id="PF00288"/>
    </source>
</evidence>
<dbReference type="EMBL" id="CP098400">
    <property type="protein sequence ID" value="URW79334.1"/>
    <property type="molecule type" value="Genomic_DNA"/>
</dbReference>
<dbReference type="AlphaFoldDB" id="A0A9J6ZP84"/>
<comment type="similarity">
    <text evidence="1 9">Belongs to the GHMP kinase family. IspE subfamily.</text>
</comment>
<dbReference type="HAMAP" id="MF_00061">
    <property type="entry name" value="IspE"/>
    <property type="match status" value="1"/>
</dbReference>
<dbReference type="GO" id="GO:0050515">
    <property type="term" value="F:4-(cytidine 5'-diphospho)-2-C-methyl-D-erythritol kinase activity"/>
    <property type="evidence" value="ECO:0007669"/>
    <property type="project" value="UniProtKB-UniRule"/>
</dbReference>
<feature type="binding site" evidence="9">
    <location>
        <begin position="93"/>
        <end position="103"/>
    </location>
    <ligand>
        <name>ATP</name>
        <dbReference type="ChEBI" id="CHEBI:30616"/>
    </ligand>
</feature>
<keyword evidence="13" id="KW-1185">Reference proteome</keyword>
<keyword evidence="4 9" id="KW-0808">Transferase</keyword>
<evidence type="ECO:0000256" key="8">
    <source>
        <dbReference type="ARBA" id="ARBA00032554"/>
    </source>
</evidence>
<evidence type="ECO:0000256" key="9">
    <source>
        <dbReference type="HAMAP-Rule" id="MF_00061"/>
    </source>
</evidence>
<reference evidence="12" key="1">
    <citation type="submission" date="2022-05" db="EMBL/GenBank/DDBJ databases">
        <authorList>
            <person name="Sun X."/>
        </authorList>
    </citation>
    <scope>NUCLEOTIDE SEQUENCE</scope>
    <source>
        <strain evidence="12">Ai-910</strain>
    </source>
</reference>
<evidence type="ECO:0000256" key="4">
    <source>
        <dbReference type="ARBA" id="ARBA00022679"/>
    </source>
</evidence>
<dbReference type="EC" id="2.7.1.148" evidence="2 9"/>
<dbReference type="InterPro" id="IPR036554">
    <property type="entry name" value="GHMP_kinase_C_sf"/>
</dbReference>
<dbReference type="NCBIfam" id="TIGR00154">
    <property type="entry name" value="ispE"/>
    <property type="match status" value="1"/>
</dbReference>
<dbReference type="Gene3D" id="3.30.230.10">
    <property type="match status" value="1"/>
</dbReference>
<keyword evidence="9" id="KW-0414">Isoprene biosynthesis</keyword>
<keyword evidence="7 9" id="KW-0067">ATP-binding</keyword>
<dbReference type="InterPro" id="IPR020568">
    <property type="entry name" value="Ribosomal_Su5_D2-typ_SF"/>
</dbReference>
<feature type="active site" evidence="9">
    <location>
        <position position="8"/>
    </location>
</feature>
<dbReference type="InterPro" id="IPR004424">
    <property type="entry name" value="IspE"/>
</dbReference>
<dbReference type="SUPFAM" id="SSF54211">
    <property type="entry name" value="Ribosomal protein S5 domain 2-like"/>
    <property type="match status" value="1"/>
</dbReference>
<feature type="active site" evidence="9">
    <location>
        <position position="135"/>
    </location>
</feature>
<dbReference type="PIRSF" id="PIRSF010376">
    <property type="entry name" value="IspE"/>
    <property type="match status" value="1"/>
</dbReference>
<dbReference type="GO" id="GO:0016114">
    <property type="term" value="P:terpenoid biosynthetic process"/>
    <property type="evidence" value="ECO:0007669"/>
    <property type="project" value="UniProtKB-UniRule"/>
</dbReference>